<reference evidence="3 4" key="1">
    <citation type="submission" date="2017-07" db="EMBL/GenBank/DDBJ databases">
        <title>Draft Genome Sequences of Select Purple Nonsulfur Bacteria.</title>
        <authorList>
            <person name="Lasarre B."/>
            <person name="Mckinlay J.B."/>
        </authorList>
    </citation>
    <scope>NUCLEOTIDE SEQUENCE [LARGE SCALE GENOMIC DNA]</scope>
    <source>
        <strain evidence="3 4">DSM 11290</strain>
    </source>
</reference>
<feature type="signal peptide" evidence="1">
    <location>
        <begin position="1"/>
        <end position="21"/>
    </location>
</feature>
<evidence type="ECO:0000256" key="1">
    <source>
        <dbReference type="SAM" id="SignalP"/>
    </source>
</evidence>
<feature type="chain" id="PRO_5016337115" description="Phytase-like domain-containing protein" evidence="1">
    <location>
        <begin position="22"/>
        <end position="363"/>
    </location>
</feature>
<evidence type="ECO:0000259" key="2">
    <source>
        <dbReference type="Pfam" id="PF13449"/>
    </source>
</evidence>
<feature type="domain" description="Phytase-like" evidence="2">
    <location>
        <begin position="70"/>
        <end position="324"/>
    </location>
</feature>
<name>A0A327JLQ2_9HYPH</name>
<dbReference type="PIRSF" id="PIRSF031900">
    <property type="entry name" value="UCP031900"/>
    <property type="match status" value="1"/>
</dbReference>
<evidence type="ECO:0000313" key="4">
    <source>
        <dbReference type="Proteomes" id="UP000249299"/>
    </source>
</evidence>
<keyword evidence="4" id="KW-1185">Reference proteome</keyword>
<dbReference type="OrthoDB" id="9798693at2"/>
<keyword evidence="1" id="KW-0732">Signal</keyword>
<dbReference type="Pfam" id="PF13449">
    <property type="entry name" value="Phytase-like"/>
    <property type="match status" value="1"/>
</dbReference>
<gene>
    <name evidence="3" type="ORF">CH339_23120</name>
</gene>
<dbReference type="EMBL" id="NPEV01000095">
    <property type="protein sequence ID" value="RAI23763.1"/>
    <property type="molecule type" value="Genomic_DNA"/>
</dbReference>
<dbReference type="RefSeq" id="WP_111436801.1">
    <property type="nucleotide sequence ID" value="NZ_JACIGG010000039.1"/>
</dbReference>
<comment type="caution">
    <text evidence="3">The sequence shown here is derived from an EMBL/GenBank/DDBJ whole genome shotgun (WGS) entry which is preliminary data.</text>
</comment>
<protein>
    <recommendedName>
        <fullName evidence="2">Phytase-like domain-containing protein</fullName>
    </recommendedName>
</protein>
<dbReference type="Proteomes" id="UP000249299">
    <property type="component" value="Unassembled WGS sequence"/>
</dbReference>
<evidence type="ECO:0000313" key="3">
    <source>
        <dbReference type="EMBL" id="RAI23763.1"/>
    </source>
</evidence>
<dbReference type="AlphaFoldDB" id="A0A327JLQ2"/>
<proteinExistence type="predicted"/>
<organism evidence="3 4">
    <name type="scientific">Rhodobium orientis</name>
    <dbReference type="NCBI Taxonomy" id="34017"/>
    <lineage>
        <taxon>Bacteria</taxon>
        <taxon>Pseudomonadati</taxon>
        <taxon>Pseudomonadota</taxon>
        <taxon>Alphaproteobacteria</taxon>
        <taxon>Hyphomicrobiales</taxon>
        <taxon>Rhodobiaceae</taxon>
        <taxon>Rhodobium</taxon>
    </lineage>
</organism>
<accession>A0A327JLQ2</accession>
<dbReference type="InterPro" id="IPR027372">
    <property type="entry name" value="Phytase-like_dom"/>
</dbReference>
<dbReference type="InterPro" id="IPR014567">
    <property type="entry name" value="UCP031900"/>
</dbReference>
<sequence length="363" mass="39591">MRAALRAFLLCCALAAPLAAAAEPVIPPGAESIEVRSSPIAHFRIGYPDLARFGRLEYLGGFELWSPNRHFGALSGLVSLKAGRRIVAISDNGFWFDAKLDVDADGRPTALFDARIAPMLDASGTVIVGHEADAESVVLTRGPDPKQFIVSFERDHRLERFPVDLENFLGRGERMKIPRAIRKLRGNRGLEAIAVPPETCPLGAEVIALAERDPRSDRDIPGWIIGGPKAGMFRVRLDGDFSITDAAFLPDGDLVILERLFNFAQGVGMRLRRIPCAALKAGTTVDGIELMTADFGYQIDNMEGLSVHVGDNGDTVLTLMSDDNRSLLQRTLLLRFRLVEPPVPHEKGGFKLRPAVLPQPAAE</sequence>